<protein>
    <submittedName>
        <fullName evidence="3">Transposon Tf2-9 polyprotein</fullName>
    </submittedName>
</protein>
<sequence>MLNDESAVKITAYNFNHSALWFTMYDSSFQISCPKAIKDSKTKLNYIIAHLQPEAVTIIRDVIMNPDSVEPYEIERAELIKRSGGNHPIKKSGNYSSERSSRSTT</sequence>
<name>A0A8X6GAX7_TRICU</name>
<evidence type="ECO:0000256" key="1">
    <source>
        <dbReference type="SAM" id="MobiDB-lite"/>
    </source>
</evidence>
<proteinExistence type="predicted"/>
<evidence type="ECO:0000259" key="2">
    <source>
        <dbReference type="Pfam" id="PF23055"/>
    </source>
</evidence>
<reference evidence="3" key="1">
    <citation type="submission" date="2020-07" db="EMBL/GenBank/DDBJ databases">
        <title>Multicomponent nature underlies the extraordinary mechanical properties of spider dragline silk.</title>
        <authorList>
            <person name="Kono N."/>
            <person name="Nakamura H."/>
            <person name="Mori M."/>
            <person name="Yoshida Y."/>
            <person name="Ohtoshi R."/>
            <person name="Malay A.D."/>
            <person name="Moran D.A.P."/>
            <person name="Tomita M."/>
            <person name="Numata K."/>
            <person name="Arakawa K."/>
        </authorList>
    </citation>
    <scope>NUCLEOTIDE SEQUENCE</scope>
</reference>
<evidence type="ECO:0000313" key="3">
    <source>
        <dbReference type="EMBL" id="GFR00961.1"/>
    </source>
</evidence>
<dbReference type="Proteomes" id="UP000887116">
    <property type="component" value="Unassembled WGS sequence"/>
</dbReference>
<dbReference type="AlphaFoldDB" id="A0A8X6GAX7"/>
<feature type="region of interest" description="Disordered" evidence="1">
    <location>
        <begin position="83"/>
        <end position="105"/>
    </location>
</feature>
<accession>A0A8X6GAX7</accession>
<feature type="compositionally biased region" description="Low complexity" evidence="1">
    <location>
        <begin position="96"/>
        <end position="105"/>
    </location>
</feature>
<dbReference type="OrthoDB" id="6431610at2759"/>
<organism evidence="3 4">
    <name type="scientific">Trichonephila clavata</name>
    <name type="common">Joro spider</name>
    <name type="synonym">Nephila clavata</name>
    <dbReference type="NCBI Taxonomy" id="2740835"/>
    <lineage>
        <taxon>Eukaryota</taxon>
        <taxon>Metazoa</taxon>
        <taxon>Ecdysozoa</taxon>
        <taxon>Arthropoda</taxon>
        <taxon>Chelicerata</taxon>
        <taxon>Arachnida</taxon>
        <taxon>Araneae</taxon>
        <taxon>Araneomorphae</taxon>
        <taxon>Entelegynae</taxon>
        <taxon>Araneoidea</taxon>
        <taxon>Nephilidae</taxon>
        <taxon>Trichonephila</taxon>
    </lineage>
</organism>
<evidence type="ECO:0000313" key="4">
    <source>
        <dbReference type="Proteomes" id="UP000887116"/>
    </source>
</evidence>
<comment type="caution">
    <text evidence="3">The sequence shown here is derived from an EMBL/GenBank/DDBJ whole genome shotgun (WGS) entry which is preliminary data.</text>
</comment>
<dbReference type="Pfam" id="PF23055">
    <property type="entry name" value="DUF7041"/>
    <property type="match status" value="1"/>
</dbReference>
<dbReference type="EMBL" id="BMAO01005363">
    <property type="protein sequence ID" value="GFR00961.1"/>
    <property type="molecule type" value="Genomic_DNA"/>
</dbReference>
<dbReference type="InterPro" id="IPR055469">
    <property type="entry name" value="DUF7041"/>
</dbReference>
<keyword evidence="4" id="KW-1185">Reference proteome</keyword>
<feature type="domain" description="DUF7041" evidence="2">
    <location>
        <begin position="11"/>
        <end position="84"/>
    </location>
</feature>
<gene>
    <name evidence="3" type="primary">Tf2-9_331</name>
    <name evidence="3" type="ORF">TNCT_68981</name>
</gene>